<name>A0A7M7PKQ5_STRPU</name>
<feature type="transmembrane region" description="Helical" evidence="11">
    <location>
        <begin position="196"/>
        <end position="222"/>
    </location>
</feature>
<evidence type="ECO:0000256" key="1">
    <source>
        <dbReference type="ARBA" id="ARBA00004651"/>
    </source>
</evidence>
<evidence type="ECO:0000256" key="3">
    <source>
        <dbReference type="ARBA" id="ARBA00022692"/>
    </source>
</evidence>
<keyword evidence="6 11" id="KW-0472">Membrane</keyword>
<dbReference type="OrthoDB" id="10071887at2759"/>
<dbReference type="InterPro" id="IPR017452">
    <property type="entry name" value="GPCR_Rhodpsn_7TM"/>
</dbReference>
<dbReference type="PROSITE" id="PS50262">
    <property type="entry name" value="G_PROTEIN_RECEP_F1_2"/>
    <property type="match status" value="1"/>
</dbReference>
<proteinExistence type="predicted"/>
<dbReference type="AlphaFoldDB" id="A0A7M7PKQ5"/>
<organism evidence="13 14">
    <name type="scientific">Strongylocentrotus purpuratus</name>
    <name type="common">Purple sea urchin</name>
    <dbReference type="NCBI Taxonomy" id="7668"/>
    <lineage>
        <taxon>Eukaryota</taxon>
        <taxon>Metazoa</taxon>
        <taxon>Echinodermata</taxon>
        <taxon>Eleutherozoa</taxon>
        <taxon>Echinozoa</taxon>
        <taxon>Echinoidea</taxon>
        <taxon>Euechinoidea</taxon>
        <taxon>Echinacea</taxon>
        <taxon>Camarodonta</taxon>
        <taxon>Echinidea</taxon>
        <taxon>Strongylocentrotidae</taxon>
        <taxon>Strongylocentrotus</taxon>
    </lineage>
</organism>
<dbReference type="InParanoid" id="A0A7M7PKQ5"/>
<feature type="region of interest" description="Disordered" evidence="10">
    <location>
        <begin position="339"/>
        <end position="359"/>
    </location>
</feature>
<evidence type="ECO:0000256" key="4">
    <source>
        <dbReference type="ARBA" id="ARBA00022989"/>
    </source>
</evidence>
<feature type="transmembrane region" description="Helical" evidence="11">
    <location>
        <begin position="150"/>
        <end position="176"/>
    </location>
</feature>
<evidence type="ECO:0000256" key="11">
    <source>
        <dbReference type="SAM" id="Phobius"/>
    </source>
</evidence>
<accession>A0A7M7PKQ5</accession>
<keyword evidence="5" id="KW-0297">G-protein coupled receptor</keyword>
<keyword evidence="9" id="KW-0807">Transducer</keyword>
<evidence type="ECO:0000256" key="6">
    <source>
        <dbReference type="ARBA" id="ARBA00023136"/>
    </source>
</evidence>
<evidence type="ECO:0000256" key="2">
    <source>
        <dbReference type="ARBA" id="ARBA00022475"/>
    </source>
</evidence>
<dbReference type="GO" id="GO:0001591">
    <property type="term" value="F:dopamine neurotransmitter receptor activity, coupled via Gi/Go"/>
    <property type="evidence" value="ECO:0000318"/>
    <property type="project" value="GO_Central"/>
</dbReference>
<dbReference type="EnsemblMetazoa" id="XM_030996694">
    <property type="protein sequence ID" value="XP_030852554"/>
    <property type="gene ID" value="LOC115928791"/>
</dbReference>
<feature type="compositionally biased region" description="Polar residues" evidence="10">
    <location>
        <begin position="250"/>
        <end position="260"/>
    </location>
</feature>
<dbReference type="GeneID" id="115928791"/>
<evidence type="ECO:0000259" key="12">
    <source>
        <dbReference type="PROSITE" id="PS50262"/>
    </source>
</evidence>
<dbReference type="CDD" id="cd00637">
    <property type="entry name" value="7tm_classA_rhodopsin-like"/>
    <property type="match status" value="1"/>
</dbReference>
<dbReference type="KEGG" id="spu:115928791"/>
<dbReference type="PANTHER" id="PTHR24248:SF125">
    <property type="entry name" value="DOPAMINE D2-LIKE RECEPTOR"/>
    <property type="match status" value="1"/>
</dbReference>
<keyword evidence="14" id="KW-1185">Reference proteome</keyword>
<feature type="transmembrane region" description="Helical" evidence="11">
    <location>
        <begin position="103"/>
        <end position="129"/>
    </location>
</feature>
<keyword evidence="2" id="KW-1003">Cell membrane</keyword>
<evidence type="ECO:0000256" key="5">
    <source>
        <dbReference type="ARBA" id="ARBA00023040"/>
    </source>
</evidence>
<dbReference type="RefSeq" id="XP_030852554.1">
    <property type="nucleotide sequence ID" value="XM_030996694.1"/>
</dbReference>
<evidence type="ECO:0000256" key="7">
    <source>
        <dbReference type="ARBA" id="ARBA00023157"/>
    </source>
</evidence>
<keyword evidence="7" id="KW-1015">Disulfide bond</keyword>
<keyword evidence="4 11" id="KW-1133">Transmembrane helix</keyword>
<evidence type="ECO:0000256" key="8">
    <source>
        <dbReference type="ARBA" id="ARBA00023170"/>
    </source>
</evidence>
<evidence type="ECO:0000313" key="14">
    <source>
        <dbReference type="Proteomes" id="UP000007110"/>
    </source>
</evidence>
<feature type="domain" description="G-protein coupled receptors family 1 profile" evidence="12">
    <location>
        <begin position="50"/>
        <end position="423"/>
    </location>
</feature>
<reference evidence="13" key="2">
    <citation type="submission" date="2021-01" db="UniProtKB">
        <authorList>
            <consortium name="EnsemblMetazoa"/>
        </authorList>
    </citation>
    <scope>IDENTIFICATION</scope>
</reference>
<dbReference type="GO" id="GO:0004930">
    <property type="term" value="F:G protein-coupled receptor activity"/>
    <property type="evidence" value="ECO:0000318"/>
    <property type="project" value="GO_Central"/>
</dbReference>
<evidence type="ECO:0000256" key="10">
    <source>
        <dbReference type="SAM" id="MobiDB-lite"/>
    </source>
</evidence>
<dbReference type="Pfam" id="PF00001">
    <property type="entry name" value="7tm_1"/>
    <property type="match status" value="1"/>
</dbReference>
<keyword evidence="3 11" id="KW-0812">Transmembrane</keyword>
<keyword evidence="8" id="KW-0675">Receptor</keyword>
<evidence type="ECO:0000256" key="9">
    <source>
        <dbReference type="ARBA" id="ARBA00023224"/>
    </source>
</evidence>
<dbReference type="GO" id="GO:0005886">
    <property type="term" value="C:plasma membrane"/>
    <property type="evidence" value="ECO:0000318"/>
    <property type="project" value="GO_Central"/>
</dbReference>
<sequence>MEILDNCSLTNGTFVTSDNLSDCNTQNIHEPKISVTFVLLMLLSALTVFTNALILAAFYGEKKLRTYTNSYILNITIADFVVGLVCMPLRATVNLYDGWNFGQVLGILFIGFQNSILSVSVCGVVVICIDRYIATFYPIKHFQRKSIRKATIVNISTWILSFGIWISITCVWDFIAPSGELSDSGLPRTNYSRIKTAGVFVFILRFAVPFLLITGLYLRIYFRVKAVYRRRSAFNLKKEHLTSKGKTEANDQNINNSASKINDEEAPSLTESSLSGVTLDDMRDTTIVGSNISLQVSKDSALPTSKSKKDATFLADSMAGSVQNHPRSDNEDRVLEINESQSASRYNVSKKPQKESTKEGRKAMKTLTFIILAFVVTWLPNALAVTIYSTSTWLYDIINSVVNLIEVPRWISYSNSLINPLAYAMAQPLIRDTVVKILFCKKCK</sequence>
<protein>
    <recommendedName>
        <fullName evidence="12">G-protein coupled receptors family 1 profile domain-containing protein</fullName>
    </recommendedName>
</protein>
<dbReference type="FunFam" id="1.20.1070.10:FF:000738">
    <property type="entry name" value="Uncharacterized protein"/>
    <property type="match status" value="1"/>
</dbReference>
<comment type="subcellular location">
    <subcellularLocation>
        <location evidence="1">Cell membrane</location>
        <topology evidence="1">Multi-pass membrane protein</topology>
    </subcellularLocation>
</comment>
<dbReference type="FunFam" id="1.20.1070.10:FF:000908">
    <property type="entry name" value="Uncharacterized protein"/>
    <property type="match status" value="1"/>
</dbReference>
<dbReference type="InterPro" id="IPR000276">
    <property type="entry name" value="GPCR_Rhodpsn"/>
</dbReference>
<dbReference type="Proteomes" id="UP000007110">
    <property type="component" value="Unassembled WGS sequence"/>
</dbReference>
<dbReference type="PANTHER" id="PTHR24248">
    <property type="entry name" value="ADRENERGIC RECEPTOR-RELATED G-PROTEIN COUPLED RECEPTOR"/>
    <property type="match status" value="1"/>
</dbReference>
<feature type="region of interest" description="Disordered" evidence="10">
    <location>
        <begin position="245"/>
        <end position="275"/>
    </location>
</feature>
<feature type="transmembrane region" description="Helical" evidence="11">
    <location>
        <begin position="71"/>
        <end position="91"/>
    </location>
</feature>
<dbReference type="Gene3D" id="1.20.1070.10">
    <property type="entry name" value="Rhodopsin 7-helix transmembrane proteins"/>
    <property type="match status" value="2"/>
</dbReference>
<dbReference type="GO" id="GO:0045202">
    <property type="term" value="C:synapse"/>
    <property type="evidence" value="ECO:0007669"/>
    <property type="project" value="GOC"/>
</dbReference>
<feature type="transmembrane region" description="Helical" evidence="11">
    <location>
        <begin position="367"/>
        <end position="388"/>
    </location>
</feature>
<feature type="transmembrane region" description="Helical" evidence="11">
    <location>
        <begin position="37"/>
        <end position="59"/>
    </location>
</feature>
<dbReference type="PRINTS" id="PR00237">
    <property type="entry name" value="GPCRRHODOPSN"/>
</dbReference>
<reference evidence="14" key="1">
    <citation type="submission" date="2015-02" db="EMBL/GenBank/DDBJ databases">
        <title>Genome sequencing for Strongylocentrotus purpuratus.</title>
        <authorList>
            <person name="Murali S."/>
            <person name="Liu Y."/>
            <person name="Vee V."/>
            <person name="English A."/>
            <person name="Wang M."/>
            <person name="Skinner E."/>
            <person name="Han Y."/>
            <person name="Muzny D.M."/>
            <person name="Worley K.C."/>
            <person name="Gibbs R.A."/>
        </authorList>
    </citation>
    <scope>NUCLEOTIDE SEQUENCE</scope>
</reference>
<evidence type="ECO:0000313" key="13">
    <source>
        <dbReference type="EnsemblMetazoa" id="XP_030852554"/>
    </source>
</evidence>
<dbReference type="SUPFAM" id="SSF81321">
    <property type="entry name" value="Family A G protein-coupled receptor-like"/>
    <property type="match status" value="1"/>
</dbReference>